<dbReference type="InterPro" id="IPR001647">
    <property type="entry name" value="HTH_TetR"/>
</dbReference>
<keyword evidence="1 2" id="KW-0238">DNA-binding</keyword>
<dbReference type="PROSITE" id="PS50977">
    <property type="entry name" value="HTH_TETR_2"/>
    <property type="match status" value="1"/>
</dbReference>
<dbReference type="RefSeq" id="WP_231917535.1">
    <property type="nucleotide sequence ID" value="NZ_BKAR01000041.1"/>
</dbReference>
<dbReference type="AlphaFoldDB" id="A0A512QQL5"/>
<dbReference type="PANTHER" id="PTHR43479">
    <property type="entry name" value="ACREF/ENVCD OPERON REPRESSOR-RELATED"/>
    <property type="match status" value="1"/>
</dbReference>
<comment type="caution">
    <text evidence="4">The sequence shown here is derived from an EMBL/GenBank/DDBJ whole genome shotgun (WGS) entry which is preliminary data.</text>
</comment>
<evidence type="ECO:0000313" key="4">
    <source>
        <dbReference type="EMBL" id="GEP85729.1"/>
    </source>
</evidence>
<evidence type="ECO:0000259" key="3">
    <source>
        <dbReference type="PROSITE" id="PS50977"/>
    </source>
</evidence>
<dbReference type="InterPro" id="IPR009057">
    <property type="entry name" value="Homeodomain-like_sf"/>
</dbReference>
<keyword evidence="5" id="KW-1185">Reference proteome</keyword>
<dbReference type="Gene3D" id="1.10.357.10">
    <property type="entry name" value="Tetracycline Repressor, domain 2"/>
    <property type="match status" value="1"/>
</dbReference>
<evidence type="ECO:0000256" key="2">
    <source>
        <dbReference type="PROSITE-ProRule" id="PRU00335"/>
    </source>
</evidence>
<reference evidence="4 5" key="1">
    <citation type="submission" date="2019-07" db="EMBL/GenBank/DDBJ databases">
        <title>Whole genome shotgun sequence of Staphylococcus piscifermentans NBRC 109625.</title>
        <authorList>
            <person name="Hosoyama A."/>
            <person name="Uohara A."/>
            <person name="Ohji S."/>
            <person name="Ichikawa N."/>
        </authorList>
    </citation>
    <scope>NUCLEOTIDE SEQUENCE [LARGE SCALE GENOMIC DNA]</scope>
    <source>
        <strain evidence="4 5">NBRC 109625</strain>
    </source>
</reference>
<organism evidence="4 5">
    <name type="scientific">Staphylococcus piscifermentans</name>
    <dbReference type="NCBI Taxonomy" id="70258"/>
    <lineage>
        <taxon>Bacteria</taxon>
        <taxon>Bacillati</taxon>
        <taxon>Bacillota</taxon>
        <taxon>Bacilli</taxon>
        <taxon>Bacillales</taxon>
        <taxon>Staphylococcaceae</taxon>
        <taxon>Staphylococcus</taxon>
    </lineage>
</organism>
<feature type="DNA-binding region" description="H-T-H motif" evidence="2">
    <location>
        <begin position="30"/>
        <end position="49"/>
    </location>
</feature>
<dbReference type="InterPro" id="IPR050624">
    <property type="entry name" value="HTH-type_Tx_Regulator"/>
</dbReference>
<evidence type="ECO:0000256" key="1">
    <source>
        <dbReference type="ARBA" id="ARBA00023125"/>
    </source>
</evidence>
<protein>
    <submittedName>
        <fullName evidence="4">HTH-type transcriptional regulator</fullName>
    </submittedName>
</protein>
<dbReference type="PANTHER" id="PTHR43479:SF11">
    <property type="entry name" value="ACREF_ENVCD OPERON REPRESSOR-RELATED"/>
    <property type="match status" value="1"/>
</dbReference>
<name>A0A512QQL5_9STAP</name>
<dbReference type="SUPFAM" id="SSF46689">
    <property type="entry name" value="Homeodomain-like"/>
    <property type="match status" value="1"/>
</dbReference>
<evidence type="ECO:0000313" key="5">
    <source>
        <dbReference type="Proteomes" id="UP000321736"/>
    </source>
</evidence>
<gene>
    <name evidence="4" type="ORF">SPI02_23140</name>
</gene>
<feature type="domain" description="HTH tetR-type" evidence="3">
    <location>
        <begin position="7"/>
        <end position="67"/>
    </location>
</feature>
<dbReference type="Pfam" id="PF00440">
    <property type="entry name" value="TetR_N"/>
    <property type="match status" value="1"/>
</dbReference>
<accession>A0A512QQL5</accession>
<dbReference type="Proteomes" id="UP000321736">
    <property type="component" value="Unassembled WGS sequence"/>
</dbReference>
<sequence>MMRRDAIENRQRIETCARQLFIDKGVDNVSMNQISKTLGIGMATLYRNFEDKPALCYQLIENDFAALFTDMHAVLDDSGKESSEKFEALLEAFLTFKKAHEDLLRCVEGNKKRTSFKQQPAYEELFKIFYAVLSQSDDVTWNTFKTDMLLNSLTTNMYQFQLEERGLTDAQLKRYLLKMFE</sequence>
<dbReference type="EMBL" id="BKAR01000041">
    <property type="protein sequence ID" value="GEP85729.1"/>
    <property type="molecule type" value="Genomic_DNA"/>
</dbReference>
<proteinExistence type="predicted"/>
<dbReference type="GO" id="GO:0003677">
    <property type="term" value="F:DNA binding"/>
    <property type="evidence" value="ECO:0007669"/>
    <property type="project" value="UniProtKB-UniRule"/>
</dbReference>